<feature type="transmembrane region" description="Helical" evidence="1">
    <location>
        <begin position="41"/>
        <end position="62"/>
    </location>
</feature>
<gene>
    <name evidence="2" type="ORF">SYV04_02330</name>
</gene>
<organism evidence="2 3">
    <name type="scientific">Hyalangium rubrum</name>
    <dbReference type="NCBI Taxonomy" id="3103134"/>
    <lineage>
        <taxon>Bacteria</taxon>
        <taxon>Pseudomonadati</taxon>
        <taxon>Myxococcota</taxon>
        <taxon>Myxococcia</taxon>
        <taxon>Myxococcales</taxon>
        <taxon>Cystobacterineae</taxon>
        <taxon>Archangiaceae</taxon>
        <taxon>Hyalangium</taxon>
    </lineage>
</organism>
<evidence type="ECO:0000256" key="1">
    <source>
        <dbReference type="SAM" id="Phobius"/>
    </source>
</evidence>
<dbReference type="Proteomes" id="UP001291309">
    <property type="component" value="Unassembled WGS sequence"/>
</dbReference>
<comment type="caution">
    <text evidence="2">The sequence shown here is derived from an EMBL/GenBank/DDBJ whole genome shotgun (WGS) entry which is preliminary data.</text>
</comment>
<protein>
    <recommendedName>
        <fullName evidence="4">Lipoprotein</fullName>
    </recommendedName>
</protein>
<accession>A0ABU5GWX0</accession>
<name>A0ABU5GWX0_9BACT</name>
<evidence type="ECO:0008006" key="4">
    <source>
        <dbReference type="Google" id="ProtNLM"/>
    </source>
</evidence>
<evidence type="ECO:0000313" key="2">
    <source>
        <dbReference type="EMBL" id="MDY7225194.1"/>
    </source>
</evidence>
<dbReference type="RefSeq" id="WP_321543911.1">
    <property type="nucleotide sequence ID" value="NZ_JAXIVS010000001.1"/>
</dbReference>
<keyword evidence="1" id="KW-1133">Transmembrane helix</keyword>
<sequence>MSFADALVENRIPPRVGDVRLRYDEGRMLGESLPPPLGRRVLPELCLLLAACCGLGSILLLVAVPGTYVVPGVLALGAAAFLGFGFQLEARHGRRRFVLHFHTETLRLERLTWAPRATRTEVIPFDDVTAVEVVERSSGHYAILVVWRAGDEERRAVLVEHARPSEAQTLHRVWRMLHNAFGLKALAPE</sequence>
<reference evidence="2 3" key="1">
    <citation type="submission" date="2023-12" db="EMBL/GenBank/DDBJ databases">
        <title>the genome sequence of Hyalangium sp. s54d21.</title>
        <authorList>
            <person name="Zhang X."/>
        </authorList>
    </citation>
    <scope>NUCLEOTIDE SEQUENCE [LARGE SCALE GENOMIC DNA]</scope>
    <source>
        <strain evidence="3">s54d21</strain>
    </source>
</reference>
<dbReference type="EMBL" id="JAXIVS010000001">
    <property type="protein sequence ID" value="MDY7225194.1"/>
    <property type="molecule type" value="Genomic_DNA"/>
</dbReference>
<evidence type="ECO:0000313" key="3">
    <source>
        <dbReference type="Proteomes" id="UP001291309"/>
    </source>
</evidence>
<keyword evidence="1" id="KW-0812">Transmembrane</keyword>
<proteinExistence type="predicted"/>
<feature type="transmembrane region" description="Helical" evidence="1">
    <location>
        <begin position="68"/>
        <end position="86"/>
    </location>
</feature>
<keyword evidence="3" id="KW-1185">Reference proteome</keyword>
<keyword evidence="1" id="KW-0472">Membrane</keyword>